<comment type="caution">
    <text evidence="1">The sequence shown here is derived from an EMBL/GenBank/DDBJ whole genome shotgun (WGS) entry which is preliminary data.</text>
</comment>
<dbReference type="EMBL" id="CBSD020000050">
    <property type="protein sequence ID" value="CDG75367.1"/>
    <property type="molecule type" value="Genomic_DNA"/>
</dbReference>
<dbReference type="AlphaFoldDB" id="A0AA36KB33"/>
<protein>
    <recommendedName>
        <fullName evidence="3">Pectate lyase superfamily protein domain-containing protein</fullName>
    </recommendedName>
</protein>
<reference evidence="1 2" key="1">
    <citation type="submission" date="2013-06" db="EMBL/GenBank/DDBJ databases">
        <title>Comparative analysis of genomes of multi-drug Acinetobacter sp. from Colombian Hospitals.</title>
        <authorList>
            <person name="Barreto-Hernandez E."/>
            <person name="Gonzalez E.B."/>
            <person name="Cepeda L.A."/>
            <person name="Valenzuela E.M."/>
            <person name="Falquet L."/>
            <person name="Reguero M.T."/>
            <person name="Mantilla R."/>
        </authorList>
    </citation>
    <scope>NUCLEOTIDE SEQUENCE [LARGE SCALE GENOMIC DNA]</scope>
    <source>
        <strain evidence="1 2">28F</strain>
    </source>
</reference>
<dbReference type="Proteomes" id="UP000019193">
    <property type="component" value="Unassembled WGS sequence"/>
</dbReference>
<dbReference type="RefSeq" id="WP_004887157.1">
    <property type="nucleotide sequence ID" value="NZ_CBSD020000050.1"/>
</dbReference>
<keyword evidence="2" id="KW-1185">Reference proteome</keyword>
<evidence type="ECO:0000313" key="1">
    <source>
        <dbReference type="EMBL" id="CDG75367.1"/>
    </source>
</evidence>
<sequence>MSTVTTVESIAELTAIQSPEEGQTVYVKSYYQGLNKGGGKFIYASGKKAINDYGLTINGWVREFDCVPNVFMFGAIGDNTNNDTDAFQKAVDAVTDLYVPRGVFLCNVNLKKSFNITGSGKESILKPYDINKPILTNINISSLSWSNDSVSNLALKSSNFTGVGFSYGVLPAVNDYYGVGRVVMNNVWFSGFMHGIRKVNGNIGNKYYNCNFENCKYGVYASSNQVAIPNSLAIMHSGCDMYYSCNFSENAIAGAAYYDKTHGTGQWLFNHCTFQFNKGFGLFMDFDIPSTLFSPIIIMNSWFEENGGNQVVIDRVNGTSQSMNSEARYISGTIDVVVVGSEDSKTRLGIGVDKPKSTLHIHDKSLPMLQLTSDSTGSEDRNNGGLIYVTESDLMIQNKENGRLYLVNSAGMVELDLSGNFLSRKGKIGYGGGAGSYILQYSFKDRSVTCNFPSGCVRMAASALGANSSVAFVLENNFIYQDDVVIVNVRSMPSGNSDLYSVRASNIKTGSCHIILKNESNTILSEYVEVNFCIVSCGNS</sequence>
<name>A0AA36KB33_ACINO</name>
<accession>A0AA36KB33</accession>
<evidence type="ECO:0000313" key="2">
    <source>
        <dbReference type="Proteomes" id="UP000019193"/>
    </source>
</evidence>
<evidence type="ECO:0008006" key="3">
    <source>
        <dbReference type="Google" id="ProtNLM"/>
    </source>
</evidence>
<proteinExistence type="predicted"/>
<dbReference type="Gene3D" id="2.160.20.10">
    <property type="entry name" value="Single-stranded right-handed beta-helix, Pectin lyase-like"/>
    <property type="match status" value="1"/>
</dbReference>
<organism evidence="1 2">
    <name type="scientific">Acinetobacter nosocomialis 28F</name>
    <dbReference type="NCBI Taxonomy" id="1147131"/>
    <lineage>
        <taxon>Bacteria</taxon>
        <taxon>Pseudomonadati</taxon>
        <taxon>Pseudomonadota</taxon>
        <taxon>Gammaproteobacteria</taxon>
        <taxon>Moraxellales</taxon>
        <taxon>Moraxellaceae</taxon>
        <taxon>Acinetobacter</taxon>
        <taxon>Acinetobacter calcoaceticus/baumannii complex</taxon>
    </lineage>
</organism>
<gene>
    <name evidence="1" type="ORF">ANICBIBUN_12410</name>
</gene>
<dbReference type="InterPro" id="IPR012334">
    <property type="entry name" value="Pectin_lyas_fold"/>
</dbReference>
<dbReference type="InterPro" id="IPR011050">
    <property type="entry name" value="Pectin_lyase_fold/virulence"/>
</dbReference>
<dbReference type="SUPFAM" id="SSF51126">
    <property type="entry name" value="Pectin lyase-like"/>
    <property type="match status" value="1"/>
</dbReference>